<organism evidence="3 4">
    <name type="scientific">Quadrisphaera granulorum</name>
    <dbReference type="NCBI Taxonomy" id="317664"/>
    <lineage>
        <taxon>Bacteria</taxon>
        <taxon>Bacillati</taxon>
        <taxon>Actinomycetota</taxon>
        <taxon>Actinomycetes</taxon>
        <taxon>Kineosporiales</taxon>
        <taxon>Kineosporiaceae</taxon>
        <taxon>Quadrisphaera</taxon>
    </lineage>
</organism>
<evidence type="ECO:0000256" key="1">
    <source>
        <dbReference type="ARBA" id="ARBA00023002"/>
    </source>
</evidence>
<dbReference type="SUPFAM" id="SSF51430">
    <property type="entry name" value="NAD(P)-linked oxidoreductase"/>
    <property type="match status" value="1"/>
</dbReference>
<evidence type="ECO:0000313" key="4">
    <source>
        <dbReference type="Proteomes" id="UP000245469"/>
    </source>
</evidence>
<gene>
    <name evidence="3" type="ORF">BXY45_1558</name>
</gene>
<comment type="caution">
    <text evidence="3">The sequence shown here is derived from an EMBL/GenBank/DDBJ whole genome shotgun (WGS) entry which is preliminary data.</text>
</comment>
<keyword evidence="1" id="KW-0560">Oxidoreductase</keyword>
<dbReference type="InterPro" id="IPR050791">
    <property type="entry name" value="Aldo-Keto_reductase"/>
</dbReference>
<keyword evidence="4" id="KW-1185">Reference proteome</keyword>
<dbReference type="Proteomes" id="UP000245469">
    <property type="component" value="Unassembled WGS sequence"/>
</dbReference>
<evidence type="ECO:0000259" key="2">
    <source>
        <dbReference type="Pfam" id="PF00248"/>
    </source>
</evidence>
<proteinExistence type="predicted"/>
<dbReference type="AlphaFoldDB" id="A0A316A740"/>
<dbReference type="InterPro" id="IPR036812">
    <property type="entry name" value="NAD(P)_OxRdtase_dom_sf"/>
</dbReference>
<dbReference type="InterPro" id="IPR023210">
    <property type="entry name" value="NADP_OxRdtase_dom"/>
</dbReference>
<evidence type="ECO:0000313" key="3">
    <source>
        <dbReference type="EMBL" id="PWJ45557.1"/>
    </source>
</evidence>
<dbReference type="Gene3D" id="3.20.20.100">
    <property type="entry name" value="NADP-dependent oxidoreductase domain"/>
    <property type="match status" value="1"/>
</dbReference>
<dbReference type="EMBL" id="QGDQ01000055">
    <property type="protein sequence ID" value="PWJ45557.1"/>
    <property type="molecule type" value="Genomic_DNA"/>
</dbReference>
<dbReference type="Pfam" id="PF00248">
    <property type="entry name" value="Aldo_ket_red"/>
    <property type="match status" value="1"/>
</dbReference>
<dbReference type="PANTHER" id="PTHR43625">
    <property type="entry name" value="AFLATOXIN B1 ALDEHYDE REDUCTASE"/>
    <property type="match status" value="1"/>
</dbReference>
<sequence length="296" mass="32542">MGFSWAYENSRAEPAVDVIRAALDAGAAHLDTSDIYGPFTNEEILGRALRDGWRERAVVATKGGLATDGGVAGMRRDGRPEHITAACEASLRRLGVDVIDLYYLHRVDERVPVEETWGAMVELVRAGKVRALGISEASVEQLDVVQGIHPVAVVQSELSIWTRDRLHDVLPWCREHGTSFVAFAPLGRGFLTGAHGPEKVFDDDDFRSRLPRFTDEARTANQVIVDGVSRIAQRHDLTPGQVALAWVLAQSEHVHVIPGTTRRQHLAQNQAAAQVRLRAQDLDELAALPEPVGSRY</sequence>
<feature type="domain" description="NADP-dependent oxidoreductase" evidence="2">
    <location>
        <begin position="1"/>
        <end position="288"/>
    </location>
</feature>
<dbReference type="GO" id="GO:0016491">
    <property type="term" value="F:oxidoreductase activity"/>
    <property type="evidence" value="ECO:0007669"/>
    <property type="project" value="UniProtKB-KW"/>
</dbReference>
<accession>A0A316A740</accession>
<dbReference type="OrthoDB" id="9768793at2"/>
<protein>
    <submittedName>
        <fullName evidence="3">Aryl-alcohol dehydrogenase-like predicted oxidoreductase</fullName>
    </submittedName>
</protein>
<name>A0A316A740_9ACTN</name>
<dbReference type="PANTHER" id="PTHR43625:SF40">
    <property type="entry name" value="ALDO-KETO REDUCTASE YAKC [NADP(+)]"/>
    <property type="match status" value="1"/>
</dbReference>
<reference evidence="3 4" key="1">
    <citation type="submission" date="2018-03" db="EMBL/GenBank/DDBJ databases">
        <title>Genomic Encyclopedia of Archaeal and Bacterial Type Strains, Phase II (KMG-II): from individual species to whole genera.</title>
        <authorList>
            <person name="Goeker M."/>
        </authorList>
    </citation>
    <scope>NUCLEOTIDE SEQUENCE [LARGE SCALE GENOMIC DNA]</scope>
    <source>
        <strain evidence="3 4">DSM 44889</strain>
    </source>
</reference>
<dbReference type="GO" id="GO:0005737">
    <property type="term" value="C:cytoplasm"/>
    <property type="evidence" value="ECO:0007669"/>
    <property type="project" value="TreeGrafter"/>
</dbReference>